<accession>A0AA36M1M5</accession>
<dbReference type="Proteomes" id="UP001176961">
    <property type="component" value="Unassembled WGS sequence"/>
</dbReference>
<name>A0AA36M1M5_CYLNA</name>
<evidence type="ECO:0000313" key="2">
    <source>
        <dbReference type="Proteomes" id="UP001176961"/>
    </source>
</evidence>
<dbReference type="EMBL" id="CATQJL010000112">
    <property type="protein sequence ID" value="CAJ0595789.1"/>
    <property type="molecule type" value="Genomic_DNA"/>
</dbReference>
<dbReference type="AlphaFoldDB" id="A0AA36M1M5"/>
<organism evidence="1 2">
    <name type="scientific">Cylicocyclus nassatus</name>
    <name type="common">Nematode worm</name>
    <dbReference type="NCBI Taxonomy" id="53992"/>
    <lineage>
        <taxon>Eukaryota</taxon>
        <taxon>Metazoa</taxon>
        <taxon>Ecdysozoa</taxon>
        <taxon>Nematoda</taxon>
        <taxon>Chromadorea</taxon>
        <taxon>Rhabditida</taxon>
        <taxon>Rhabditina</taxon>
        <taxon>Rhabditomorpha</taxon>
        <taxon>Strongyloidea</taxon>
        <taxon>Strongylidae</taxon>
        <taxon>Cylicocyclus</taxon>
    </lineage>
</organism>
<proteinExistence type="predicted"/>
<evidence type="ECO:0000313" key="1">
    <source>
        <dbReference type="EMBL" id="CAJ0595789.1"/>
    </source>
</evidence>
<protein>
    <recommendedName>
        <fullName evidence="3">Peptidase M12A domain-containing protein</fullName>
    </recommendedName>
</protein>
<sequence>MVARQAAKVWHDNTCIDMIENSTGRCKKLKSAAQCKRGFPNPRDCSQCICPGGYGGPLCDQRPYGCGKTLEATDKLQTFSYTLGQSGNTAQRKGRRVYIRIKDVFSQWIGPGCFTGGLEIKPQKDQRLTGYRYCKQSSAGKVFESEVDLVPVILYRDRGMVIAQWEYRMSMFY</sequence>
<evidence type="ECO:0008006" key="3">
    <source>
        <dbReference type="Google" id="ProtNLM"/>
    </source>
</evidence>
<gene>
    <name evidence="1" type="ORF">CYNAS_LOCUS7772</name>
</gene>
<keyword evidence="2" id="KW-1185">Reference proteome</keyword>
<comment type="caution">
    <text evidence="1">The sequence shown here is derived from an EMBL/GenBank/DDBJ whole genome shotgun (WGS) entry which is preliminary data.</text>
</comment>
<reference evidence="1" key="1">
    <citation type="submission" date="2023-07" db="EMBL/GenBank/DDBJ databases">
        <authorList>
            <consortium name="CYATHOMIX"/>
        </authorList>
    </citation>
    <scope>NUCLEOTIDE SEQUENCE</scope>
    <source>
        <strain evidence="1">N/A</strain>
    </source>
</reference>